<name>A0ABD2XV40_9GENT</name>
<sequence length="360" mass="40855">MLAREGGAKKGRKRAREEGWWSWGGRGMGCGWCKRMRKRLEGEGRWIVSGEETGVKGRREGGRCRSGGCGDLIHLPNHSTPPEICGNQRYYTWFADCVGAIDGTHIHASVPLEIQGRFRGLKGFSTQNVLAAISFNLKFTYVLAVWEGFAHDSCVLHDAFSRPHGLRVLQDFYILVFVHTSELYTFPLDVFMLGRKNPTHDKYINKKIDMYNEMALVVDKDLATEIFAKGFIDVRLEAPITLDDTMDNTEEVPVEKDIPSLAASTFGTKQHCKRSRSNNEIEKISEKLGEVAAALTKLTNNRLIVSYLYAELMKIKDYDDKFLATVFDHLVQNEMLAMAFMAKVKSFVEFLLIISRKKRI</sequence>
<dbReference type="PANTHER" id="PTHR22930:SF228">
    <property type="entry name" value="PROTEIN ALP1-LIKE"/>
    <property type="match status" value="1"/>
</dbReference>
<keyword evidence="2" id="KW-1185">Reference proteome</keyword>
<dbReference type="PANTHER" id="PTHR22930">
    <property type="match status" value="1"/>
</dbReference>
<dbReference type="InterPro" id="IPR045249">
    <property type="entry name" value="HARBI1-like"/>
</dbReference>
<reference evidence="1 2" key="1">
    <citation type="submission" date="2024-11" db="EMBL/GenBank/DDBJ databases">
        <title>A near-complete genome assembly of Cinchona calisaya.</title>
        <authorList>
            <person name="Lian D.C."/>
            <person name="Zhao X.W."/>
            <person name="Wei L."/>
        </authorList>
    </citation>
    <scope>NUCLEOTIDE SEQUENCE [LARGE SCALE GENOMIC DNA]</scope>
    <source>
        <tissue evidence="1">Nenye</tissue>
    </source>
</reference>
<evidence type="ECO:0000313" key="2">
    <source>
        <dbReference type="Proteomes" id="UP001630127"/>
    </source>
</evidence>
<organism evidence="1 2">
    <name type="scientific">Cinchona calisaya</name>
    <dbReference type="NCBI Taxonomy" id="153742"/>
    <lineage>
        <taxon>Eukaryota</taxon>
        <taxon>Viridiplantae</taxon>
        <taxon>Streptophyta</taxon>
        <taxon>Embryophyta</taxon>
        <taxon>Tracheophyta</taxon>
        <taxon>Spermatophyta</taxon>
        <taxon>Magnoliopsida</taxon>
        <taxon>eudicotyledons</taxon>
        <taxon>Gunneridae</taxon>
        <taxon>Pentapetalae</taxon>
        <taxon>asterids</taxon>
        <taxon>lamiids</taxon>
        <taxon>Gentianales</taxon>
        <taxon>Rubiaceae</taxon>
        <taxon>Cinchonoideae</taxon>
        <taxon>Cinchoneae</taxon>
        <taxon>Cinchona</taxon>
    </lineage>
</organism>
<proteinExistence type="predicted"/>
<protein>
    <recommendedName>
        <fullName evidence="3">DDE Tnp4 domain-containing protein</fullName>
    </recommendedName>
</protein>
<dbReference type="EMBL" id="JBJUIK010000017">
    <property type="protein sequence ID" value="KAL3498187.1"/>
    <property type="molecule type" value="Genomic_DNA"/>
</dbReference>
<comment type="caution">
    <text evidence="1">The sequence shown here is derived from an EMBL/GenBank/DDBJ whole genome shotgun (WGS) entry which is preliminary data.</text>
</comment>
<evidence type="ECO:0008006" key="3">
    <source>
        <dbReference type="Google" id="ProtNLM"/>
    </source>
</evidence>
<evidence type="ECO:0000313" key="1">
    <source>
        <dbReference type="EMBL" id="KAL3498187.1"/>
    </source>
</evidence>
<accession>A0ABD2XV40</accession>
<gene>
    <name evidence="1" type="ORF">ACH5RR_040919</name>
</gene>
<dbReference type="AlphaFoldDB" id="A0ABD2XV40"/>
<dbReference type="Proteomes" id="UP001630127">
    <property type="component" value="Unassembled WGS sequence"/>
</dbReference>